<dbReference type="PANTHER" id="PTHR30383">
    <property type="entry name" value="THIOESTERASE 1/PROTEASE 1/LYSOPHOSPHOLIPASE L1"/>
    <property type="match status" value="1"/>
</dbReference>
<name>A0A2H0B4Y9_9BACT</name>
<dbReference type="Pfam" id="PF13472">
    <property type="entry name" value="Lipase_GDSL_2"/>
    <property type="match status" value="1"/>
</dbReference>
<evidence type="ECO:0000259" key="1">
    <source>
        <dbReference type="Pfam" id="PF13472"/>
    </source>
</evidence>
<organism evidence="2 3">
    <name type="scientific">Candidatus Beckwithbacteria bacterium CG23_combo_of_CG06-09_8_20_14_all_34_8</name>
    <dbReference type="NCBI Taxonomy" id="1974497"/>
    <lineage>
        <taxon>Bacteria</taxon>
        <taxon>Candidatus Beckwithiibacteriota</taxon>
    </lineage>
</organism>
<dbReference type="EMBL" id="PCSR01000118">
    <property type="protein sequence ID" value="PIP52722.1"/>
    <property type="molecule type" value="Genomic_DNA"/>
</dbReference>
<dbReference type="Proteomes" id="UP000229459">
    <property type="component" value="Unassembled WGS sequence"/>
</dbReference>
<proteinExistence type="predicted"/>
<feature type="domain" description="SGNH hydrolase-type esterase" evidence="1">
    <location>
        <begin position="7"/>
        <end position="183"/>
    </location>
</feature>
<dbReference type="SUPFAM" id="SSF52266">
    <property type="entry name" value="SGNH hydrolase"/>
    <property type="match status" value="1"/>
</dbReference>
<dbReference type="InterPro" id="IPR036514">
    <property type="entry name" value="SGNH_hydro_sf"/>
</dbReference>
<comment type="caution">
    <text evidence="2">The sequence shown here is derived from an EMBL/GenBank/DDBJ whole genome shotgun (WGS) entry which is preliminary data.</text>
</comment>
<evidence type="ECO:0000313" key="3">
    <source>
        <dbReference type="Proteomes" id="UP000229459"/>
    </source>
</evidence>
<protein>
    <recommendedName>
        <fullName evidence="1">SGNH hydrolase-type esterase domain-containing protein</fullName>
    </recommendedName>
</protein>
<reference evidence="2 3" key="1">
    <citation type="submission" date="2017-09" db="EMBL/GenBank/DDBJ databases">
        <title>Depth-based differentiation of microbial function through sediment-hosted aquifers and enrichment of novel symbionts in the deep terrestrial subsurface.</title>
        <authorList>
            <person name="Probst A.J."/>
            <person name="Ladd B."/>
            <person name="Jarett J.K."/>
            <person name="Geller-Mcgrath D.E."/>
            <person name="Sieber C.M."/>
            <person name="Emerson J.B."/>
            <person name="Anantharaman K."/>
            <person name="Thomas B.C."/>
            <person name="Malmstrom R."/>
            <person name="Stieglmeier M."/>
            <person name="Klingl A."/>
            <person name="Woyke T."/>
            <person name="Ryan C.M."/>
            <person name="Banfield J.F."/>
        </authorList>
    </citation>
    <scope>NUCLEOTIDE SEQUENCE [LARGE SCALE GENOMIC DNA]</scope>
    <source>
        <strain evidence="2">CG23_combo_of_CG06-09_8_20_14_all_34_8</strain>
    </source>
</reference>
<evidence type="ECO:0000313" key="2">
    <source>
        <dbReference type="EMBL" id="PIP52722.1"/>
    </source>
</evidence>
<dbReference type="GO" id="GO:0004622">
    <property type="term" value="F:phosphatidylcholine lysophospholipase activity"/>
    <property type="evidence" value="ECO:0007669"/>
    <property type="project" value="TreeGrafter"/>
</dbReference>
<dbReference type="InterPro" id="IPR051532">
    <property type="entry name" value="Ester_Hydrolysis_Enzymes"/>
</dbReference>
<dbReference type="CDD" id="cd00229">
    <property type="entry name" value="SGNH_hydrolase"/>
    <property type="match status" value="1"/>
</dbReference>
<dbReference type="PANTHER" id="PTHR30383:SF5">
    <property type="entry name" value="SGNH HYDROLASE-TYPE ESTERASE DOMAIN-CONTAINING PROTEIN"/>
    <property type="match status" value="1"/>
</dbReference>
<accession>A0A2H0B4Y9</accession>
<dbReference type="AlphaFoldDB" id="A0A2H0B4Y9"/>
<gene>
    <name evidence="2" type="ORF">COX08_04875</name>
</gene>
<sequence length="193" mass="22328">MNKNICIFGDSVTRASFIKDSWVNLLSQFLIKKYSGDDIEVFNLGINGDNSKDIVKRFGLEAKCRKPQDIIFAFGINDSSFQDEKQTVNEVSFKKNVLTLIKQAKKITDKIYFIGLVLGHKRWLEAGLMKFIMPSYSIQKAKQYDSIIKQIAQENNCIYIYLMDKLDDNDFIDGLHPNITGHKKMFSEIKKYF</sequence>
<dbReference type="Gene3D" id="3.40.50.1110">
    <property type="entry name" value="SGNH hydrolase"/>
    <property type="match status" value="1"/>
</dbReference>
<dbReference type="InterPro" id="IPR013830">
    <property type="entry name" value="SGNH_hydro"/>
</dbReference>